<dbReference type="InterPro" id="IPR014729">
    <property type="entry name" value="Rossmann-like_a/b/a_fold"/>
</dbReference>
<dbReference type="HOGENOM" id="CLU_022313_2_0_7"/>
<sequence length="548" mass="59590">MHIALLQLNPTVGDLEGNAARLAAMSRQAAAQGARLCLAPELAIHGYPPRDLLLYEDFLDRSMTVLGRLARELADGPPLLVGAALPRPSCCSDGGKSLYNGAVLLQNGSIVHSFHKCLLPTYDVFDEARYFEPGHTPGSFELDGLRIGVTICEDLWNDIDFWQRRQYATDPVAILKAQGVDCIVNLSGSPFTAGKQATREAMLAMVAKKYRLPIYYVNQAGGNDDLLFDGRSMVFDAKGRCTARARAFEEEVLLVDTDKGGPRTHEDPAPEEEIRLALLCGIRDYLAKTGFSRVVLGLSGGIDSALTAVLAAQAIGPEQVLAVCLPSPYSSQGSLDDSYELCRRAGIPCITLPIADLMQAYERALAEPFAGLPQDVTEENMQSRIRGGLLMAISNKQGRLLLTTGNKSELSVGYATIYGDMCGGLAVIADLPKMTVYALARHVNARFGEPIPVEIIDKAPSAELRPDQKDQDSLPPYEVLDAILKAYVEDRQSPSAIVAQGFDAETVDKVVRLVQRAEFKRRQAAPGLKITDRAFGQGWRMPLAGRWL</sequence>
<dbReference type="GO" id="GO:0009435">
    <property type="term" value="P:NAD+ biosynthetic process"/>
    <property type="evidence" value="ECO:0007669"/>
    <property type="project" value="UniProtKB-UniRule"/>
</dbReference>
<dbReference type="PROSITE" id="PS50263">
    <property type="entry name" value="CN_HYDROLASE"/>
    <property type="match status" value="1"/>
</dbReference>
<evidence type="ECO:0000256" key="8">
    <source>
        <dbReference type="PIRNR" id="PIRNR006630"/>
    </source>
</evidence>
<dbReference type="InterPro" id="IPR036526">
    <property type="entry name" value="C-N_Hydrolase_sf"/>
</dbReference>
<feature type="binding site" evidence="7">
    <location>
        <position position="520"/>
    </location>
    <ligand>
        <name>deamido-NAD(+)</name>
        <dbReference type="ChEBI" id="CHEBI:58437"/>
        <note>ligand shared between two neighboring subunits</note>
    </ligand>
</feature>
<dbReference type="UniPathway" id="UPA00253">
    <property type="reaction ID" value="UER00334"/>
</dbReference>
<feature type="binding site" evidence="7">
    <location>
        <position position="122"/>
    </location>
    <ligand>
        <name>L-glutamine</name>
        <dbReference type="ChEBI" id="CHEBI:58359"/>
    </ligand>
</feature>
<comment type="function">
    <text evidence="7">Catalyzes the ATP-dependent amidation of deamido-NAD to form NAD. Uses L-glutamine as a nitrogen source.</text>
</comment>
<evidence type="ECO:0000256" key="9">
    <source>
        <dbReference type="RuleBase" id="RU003811"/>
    </source>
</evidence>
<evidence type="ECO:0000256" key="6">
    <source>
        <dbReference type="ARBA" id="ARBA00023027"/>
    </source>
</evidence>
<evidence type="ECO:0000256" key="7">
    <source>
        <dbReference type="HAMAP-Rule" id="MF_02090"/>
    </source>
</evidence>
<evidence type="ECO:0000256" key="3">
    <source>
        <dbReference type="ARBA" id="ARBA00022598"/>
    </source>
</evidence>
<dbReference type="Pfam" id="PF00795">
    <property type="entry name" value="CN_hydrolase"/>
    <property type="match status" value="1"/>
</dbReference>
<protein>
    <recommendedName>
        <fullName evidence="7 8">Glutamine-dependent NAD(+) synthetase</fullName>
        <ecNumber evidence="7 8">6.3.5.1</ecNumber>
    </recommendedName>
    <alternativeName>
        <fullName evidence="7 8">NAD(+) synthase [glutamine-hydrolyzing]</fullName>
    </alternativeName>
</protein>
<name>T2G7I1_MEGG1</name>
<dbReference type="OrthoDB" id="9799210at2"/>
<feature type="active site" description="For glutaminase activity" evidence="7">
    <location>
        <position position="116"/>
    </location>
</feature>
<dbReference type="PATRIC" id="fig|1121448.10.peg.321"/>
<evidence type="ECO:0000256" key="5">
    <source>
        <dbReference type="ARBA" id="ARBA00022840"/>
    </source>
</evidence>
<dbReference type="GO" id="GO:0005524">
    <property type="term" value="F:ATP binding"/>
    <property type="evidence" value="ECO:0007669"/>
    <property type="project" value="UniProtKB-UniRule"/>
</dbReference>
<evidence type="ECO:0000256" key="2">
    <source>
        <dbReference type="ARBA" id="ARBA00007145"/>
    </source>
</evidence>
<keyword evidence="6 7" id="KW-0520">NAD</keyword>
<comment type="caution">
    <text evidence="7">Lacks conserved residue(s) required for the propagation of feature annotation.</text>
</comment>
<evidence type="ECO:0000256" key="1">
    <source>
        <dbReference type="ARBA" id="ARBA00005188"/>
    </source>
</evidence>
<dbReference type="HAMAP" id="MF_02090">
    <property type="entry name" value="NadE_glutamine_dep"/>
    <property type="match status" value="1"/>
</dbReference>
<feature type="active site" description="Nucleophile; for glutaminase activity" evidence="7">
    <location>
        <position position="152"/>
    </location>
</feature>
<organism evidence="11 12">
    <name type="scientific">Megalodesulfovibrio gigas (strain ATCC 19364 / DSM 1382 / NCIMB 9332 / VKM B-1759)</name>
    <name type="common">Desulfovibrio gigas</name>
    <dbReference type="NCBI Taxonomy" id="1121448"/>
    <lineage>
        <taxon>Bacteria</taxon>
        <taxon>Pseudomonadati</taxon>
        <taxon>Thermodesulfobacteriota</taxon>
        <taxon>Desulfovibrionia</taxon>
        <taxon>Desulfovibrionales</taxon>
        <taxon>Desulfovibrionaceae</taxon>
        <taxon>Megalodesulfovibrio</taxon>
    </lineage>
</organism>
<accession>T2G7I1</accession>
<proteinExistence type="inferred from homology"/>
<comment type="catalytic activity">
    <reaction evidence="7 8">
        <text>deamido-NAD(+) + L-glutamine + ATP + H2O = L-glutamate + AMP + diphosphate + NAD(+) + H(+)</text>
        <dbReference type="Rhea" id="RHEA:24384"/>
        <dbReference type="ChEBI" id="CHEBI:15377"/>
        <dbReference type="ChEBI" id="CHEBI:15378"/>
        <dbReference type="ChEBI" id="CHEBI:29985"/>
        <dbReference type="ChEBI" id="CHEBI:30616"/>
        <dbReference type="ChEBI" id="CHEBI:33019"/>
        <dbReference type="ChEBI" id="CHEBI:57540"/>
        <dbReference type="ChEBI" id="CHEBI:58359"/>
        <dbReference type="ChEBI" id="CHEBI:58437"/>
        <dbReference type="ChEBI" id="CHEBI:456215"/>
        <dbReference type="EC" id="6.3.5.1"/>
    </reaction>
</comment>
<dbReference type="RefSeq" id="WP_021758856.1">
    <property type="nucleotide sequence ID" value="NC_022444.1"/>
</dbReference>
<dbReference type="Gene3D" id="3.40.50.620">
    <property type="entry name" value="HUPs"/>
    <property type="match status" value="1"/>
</dbReference>
<reference evidence="12" key="2">
    <citation type="submission" date="2013-07" db="EMBL/GenBank/DDBJ databases">
        <authorList>
            <person name="Morais-Silva F.O."/>
            <person name="Rezende A.M."/>
            <person name="Pimentel C."/>
            <person name="Resende D.M."/>
            <person name="Santos C.I."/>
            <person name="Clemente C."/>
            <person name="de Oliveira L.M."/>
            <person name="da Silva S.M."/>
            <person name="Costa D.A."/>
            <person name="Varela-Raposo A."/>
            <person name="Horacio E.C.A."/>
            <person name="Matos M."/>
            <person name="Flores O."/>
            <person name="Ruiz J.C."/>
            <person name="Rodrigues-Pousada C."/>
        </authorList>
    </citation>
    <scope>NUCLEOTIDE SEQUENCE [LARGE SCALE GENOMIC DNA]</scope>
    <source>
        <strain evidence="12">ATCC 19364 / DSM 1382 / NCIMB 9332 / VKM B-1759</strain>
    </source>
</reference>
<reference evidence="11 12" key="1">
    <citation type="journal article" date="2013" name="J. Bacteriol.">
        <title>Roles of HynAB and Ech, the only two hydrogenases found in the model sulfate reducer Desulfovibrio gigas.</title>
        <authorList>
            <person name="Morais-Silva F.O."/>
            <person name="Santos C.I."/>
            <person name="Rodrigues R."/>
            <person name="Pereira I.A."/>
            <person name="Rodrigues-Pousada C."/>
        </authorList>
    </citation>
    <scope>NUCLEOTIDE SEQUENCE [LARGE SCALE GENOMIC DNA]</scope>
    <source>
        <strain evidence="12">ATCC 19364 / DSM 1382 / NCIMB 9332 / VKM B-1759</strain>
    </source>
</reference>
<dbReference type="EC" id="6.3.5.1" evidence="7 8"/>
<dbReference type="Proteomes" id="UP000016587">
    <property type="component" value="Chromosome"/>
</dbReference>
<comment type="similarity">
    <text evidence="2 7 8">In the C-terminal section; belongs to the NAD synthetase family.</text>
</comment>
<dbReference type="STRING" id="1121448.DGI_0316"/>
<feature type="active site" description="Proton acceptor; for glutaminase activity" evidence="7">
    <location>
        <position position="41"/>
    </location>
</feature>
<dbReference type="GO" id="GO:0008795">
    <property type="term" value="F:NAD+ synthase activity"/>
    <property type="evidence" value="ECO:0007669"/>
    <property type="project" value="UniProtKB-UniRule"/>
</dbReference>
<dbReference type="EMBL" id="CP006585">
    <property type="protein sequence ID" value="AGW12243.1"/>
    <property type="molecule type" value="Genomic_DNA"/>
</dbReference>
<comment type="similarity">
    <text evidence="9">Belongs to the NAD synthetase family.</text>
</comment>
<dbReference type="PANTHER" id="PTHR23090">
    <property type="entry name" value="NH 3 /GLUTAMINE-DEPENDENT NAD + SYNTHETASE"/>
    <property type="match status" value="1"/>
</dbReference>
<dbReference type="GO" id="GO:0003952">
    <property type="term" value="F:NAD+ synthase (glutamine-hydrolyzing) activity"/>
    <property type="evidence" value="ECO:0007669"/>
    <property type="project" value="UniProtKB-UniRule"/>
</dbReference>
<feature type="binding site" evidence="7">
    <location>
        <position position="195"/>
    </location>
    <ligand>
        <name>L-glutamine</name>
        <dbReference type="ChEBI" id="CHEBI:58359"/>
    </ligand>
</feature>
<dbReference type="NCBIfam" id="TIGR00552">
    <property type="entry name" value="nadE"/>
    <property type="match status" value="1"/>
</dbReference>
<dbReference type="eggNOG" id="COG0171">
    <property type="taxonomic scope" value="Bacteria"/>
</dbReference>
<evidence type="ECO:0000256" key="4">
    <source>
        <dbReference type="ARBA" id="ARBA00022741"/>
    </source>
</evidence>
<dbReference type="NCBIfam" id="NF010588">
    <property type="entry name" value="PRK13981.1"/>
    <property type="match status" value="1"/>
</dbReference>
<dbReference type="Pfam" id="PF02540">
    <property type="entry name" value="NAD_synthase"/>
    <property type="match status" value="1"/>
</dbReference>
<dbReference type="SUPFAM" id="SSF52402">
    <property type="entry name" value="Adenine nucleotide alpha hydrolases-like"/>
    <property type="match status" value="1"/>
</dbReference>
<dbReference type="FunFam" id="3.40.50.620:FF:000106">
    <property type="entry name" value="Glutamine-dependent NAD(+) synthetase"/>
    <property type="match status" value="1"/>
</dbReference>
<evidence type="ECO:0000259" key="10">
    <source>
        <dbReference type="PROSITE" id="PS50263"/>
    </source>
</evidence>
<dbReference type="InterPro" id="IPR014445">
    <property type="entry name" value="Gln-dep_NAD_synthase"/>
</dbReference>
<dbReference type="InterPro" id="IPR022310">
    <property type="entry name" value="NAD/GMP_synthase"/>
</dbReference>
<dbReference type="InterPro" id="IPR003694">
    <property type="entry name" value="NAD_synthase"/>
</dbReference>
<feature type="binding site" evidence="7">
    <location>
        <position position="404"/>
    </location>
    <ligand>
        <name>ATP</name>
        <dbReference type="ChEBI" id="CHEBI:30616"/>
    </ligand>
</feature>
<dbReference type="PANTHER" id="PTHR23090:SF9">
    <property type="entry name" value="GLUTAMINE-DEPENDENT NAD(+) SYNTHETASE"/>
    <property type="match status" value="1"/>
</dbReference>
<evidence type="ECO:0000313" key="11">
    <source>
        <dbReference type="EMBL" id="AGW12243.1"/>
    </source>
</evidence>
<dbReference type="KEGG" id="dgg:DGI_0316"/>
<dbReference type="eggNOG" id="COG0388">
    <property type="taxonomic scope" value="Bacteria"/>
</dbReference>
<keyword evidence="12" id="KW-1185">Reference proteome</keyword>
<dbReference type="GO" id="GO:0004359">
    <property type="term" value="F:glutaminase activity"/>
    <property type="evidence" value="ECO:0007669"/>
    <property type="project" value="InterPro"/>
</dbReference>
<dbReference type="SUPFAM" id="SSF56317">
    <property type="entry name" value="Carbon-nitrogen hydrolase"/>
    <property type="match status" value="1"/>
</dbReference>
<dbReference type="CDD" id="cd07570">
    <property type="entry name" value="GAT_Gln-NAD-synth"/>
    <property type="match status" value="1"/>
</dbReference>
<keyword evidence="5 7" id="KW-0067">ATP-binding</keyword>
<feature type="domain" description="CN hydrolase" evidence="10">
    <location>
        <begin position="1"/>
        <end position="259"/>
    </location>
</feature>
<keyword evidence="3 7" id="KW-0436">Ligase</keyword>
<dbReference type="AlphaFoldDB" id="T2G7I1"/>
<dbReference type="Gene3D" id="3.60.110.10">
    <property type="entry name" value="Carbon-nitrogen hydrolase"/>
    <property type="match status" value="1"/>
</dbReference>
<dbReference type="PIRSF" id="PIRSF006630">
    <property type="entry name" value="NADS_GAT"/>
    <property type="match status" value="1"/>
</dbReference>
<feature type="binding site" evidence="7">
    <location>
        <position position="380"/>
    </location>
    <ligand>
        <name>deamido-NAD(+)</name>
        <dbReference type="ChEBI" id="CHEBI:58437"/>
        <note>ligand shared between two neighboring subunits</note>
    </ligand>
</feature>
<comment type="pathway">
    <text evidence="1 7 8">Cofactor biosynthesis; NAD(+) biosynthesis; NAD(+) from deamido-NAD(+) (L-Gln route): step 1/1.</text>
</comment>
<evidence type="ECO:0000313" key="12">
    <source>
        <dbReference type="Proteomes" id="UP000016587"/>
    </source>
</evidence>
<gene>
    <name evidence="7" type="primary">nadE</name>
    <name evidence="11" type="ORF">DGI_0316</name>
</gene>
<keyword evidence="4 7" id="KW-0547">Nucleotide-binding</keyword>
<feature type="binding site" evidence="7">
    <location>
        <position position="189"/>
    </location>
    <ligand>
        <name>L-glutamine</name>
        <dbReference type="ChEBI" id="CHEBI:58359"/>
    </ligand>
</feature>
<feature type="binding site" evidence="7">
    <location>
        <begin position="297"/>
        <end position="304"/>
    </location>
    <ligand>
        <name>ATP</name>
        <dbReference type="ChEBI" id="CHEBI:30616"/>
    </ligand>
</feature>
<feature type="binding site" evidence="7">
    <location>
        <position position="409"/>
    </location>
    <ligand>
        <name>deamido-NAD(+)</name>
        <dbReference type="ChEBI" id="CHEBI:58437"/>
        <note>ligand shared between two neighboring subunits</note>
    </ligand>
</feature>
<dbReference type="GO" id="GO:0005737">
    <property type="term" value="C:cytoplasm"/>
    <property type="evidence" value="ECO:0007669"/>
    <property type="project" value="InterPro"/>
</dbReference>
<dbReference type="InterPro" id="IPR003010">
    <property type="entry name" value="C-N_Hydrolase"/>
</dbReference>
<dbReference type="CDD" id="cd00553">
    <property type="entry name" value="NAD_synthase"/>
    <property type="match status" value="1"/>
</dbReference>